<protein>
    <submittedName>
        <fullName evidence="1">Uncharacterized protein</fullName>
    </submittedName>
</protein>
<keyword evidence="2" id="KW-1185">Reference proteome</keyword>
<dbReference type="RefSeq" id="WP_189348118.1">
    <property type="nucleotide sequence ID" value="NZ_BMXK01000001.1"/>
</dbReference>
<comment type="caution">
    <text evidence="1">The sequence shown here is derived from an EMBL/GenBank/DDBJ whole genome shotgun (WGS) entry which is preliminary data.</text>
</comment>
<name>A0ABQ3G9Q0_9MICC</name>
<sequence length="51" mass="5751">MSRGAWGDRLLTKKDRDPENFRRAAARLAPQTDVRVLPTGERSVVTRVDAD</sequence>
<dbReference type="Proteomes" id="UP000642819">
    <property type="component" value="Unassembled WGS sequence"/>
</dbReference>
<evidence type="ECO:0000313" key="2">
    <source>
        <dbReference type="Proteomes" id="UP000642819"/>
    </source>
</evidence>
<gene>
    <name evidence="1" type="ORF">GCM10008096_00620</name>
</gene>
<dbReference type="EMBL" id="BMXK01000001">
    <property type="protein sequence ID" value="GHC98991.1"/>
    <property type="molecule type" value="Genomic_DNA"/>
</dbReference>
<reference evidence="2" key="1">
    <citation type="journal article" date="2019" name="Int. J. Syst. Evol. Microbiol.">
        <title>The Global Catalogue of Microorganisms (GCM) 10K type strain sequencing project: providing services to taxonomists for standard genome sequencing and annotation.</title>
        <authorList>
            <consortium name="The Broad Institute Genomics Platform"/>
            <consortium name="The Broad Institute Genome Sequencing Center for Infectious Disease"/>
            <person name="Wu L."/>
            <person name="Ma J."/>
        </authorList>
    </citation>
    <scope>NUCLEOTIDE SEQUENCE [LARGE SCALE GENOMIC DNA]</scope>
    <source>
        <strain evidence="2">KCTC 19466</strain>
    </source>
</reference>
<organism evidence="1 2">
    <name type="scientific">Zhihengliuella salsuginis</name>
    <dbReference type="NCBI Taxonomy" id="578222"/>
    <lineage>
        <taxon>Bacteria</taxon>
        <taxon>Bacillati</taxon>
        <taxon>Actinomycetota</taxon>
        <taxon>Actinomycetes</taxon>
        <taxon>Micrococcales</taxon>
        <taxon>Micrococcaceae</taxon>
        <taxon>Zhihengliuella</taxon>
    </lineage>
</organism>
<proteinExistence type="predicted"/>
<accession>A0ABQ3G9Q0</accession>
<evidence type="ECO:0000313" key="1">
    <source>
        <dbReference type="EMBL" id="GHC98991.1"/>
    </source>
</evidence>